<sequence length="67" mass="7672">MFKKPSFVPAPQTLAYGANKLQVRQIFDILAFNQRLEETRLRHTIDNLETLRRACADTVLMAAKGRP</sequence>
<evidence type="ECO:0000313" key="2">
    <source>
        <dbReference type="Proteomes" id="UP001620397"/>
    </source>
</evidence>
<name>A0ABW8KMF1_9GAMM</name>
<comment type="caution">
    <text evidence="1">The sequence shown here is derived from an EMBL/GenBank/DDBJ whole genome shotgun (WGS) entry which is preliminary data.</text>
</comment>
<evidence type="ECO:0000313" key="1">
    <source>
        <dbReference type="EMBL" id="MFK2932292.1"/>
    </source>
</evidence>
<accession>A0ABW8KMF1</accession>
<gene>
    <name evidence="1" type="ORF">ISP14_16025</name>
</gene>
<reference evidence="1 2" key="1">
    <citation type="submission" date="2020-10" db="EMBL/GenBank/DDBJ databases">
        <title>Phylogeny of dyella-like bacteria.</title>
        <authorList>
            <person name="Fu J."/>
        </authorList>
    </citation>
    <scope>NUCLEOTIDE SEQUENCE [LARGE SCALE GENOMIC DNA]</scope>
    <source>
        <strain evidence="1 2">DKC-1</strain>
    </source>
</reference>
<dbReference type="Proteomes" id="UP001620397">
    <property type="component" value="Unassembled WGS sequence"/>
</dbReference>
<keyword evidence="2" id="KW-1185">Reference proteome</keyword>
<proteinExistence type="predicted"/>
<organism evidence="1 2">
    <name type="scientific">Dyella agri</name>
    <dbReference type="NCBI Taxonomy" id="1926869"/>
    <lineage>
        <taxon>Bacteria</taxon>
        <taxon>Pseudomonadati</taxon>
        <taxon>Pseudomonadota</taxon>
        <taxon>Gammaproteobacteria</taxon>
        <taxon>Lysobacterales</taxon>
        <taxon>Rhodanobacteraceae</taxon>
        <taxon>Dyella</taxon>
    </lineage>
</organism>
<dbReference type="RefSeq" id="WP_404541737.1">
    <property type="nucleotide sequence ID" value="NZ_JADIKL010000011.1"/>
</dbReference>
<dbReference type="EMBL" id="JADIKL010000011">
    <property type="protein sequence ID" value="MFK2932292.1"/>
    <property type="molecule type" value="Genomic_DNA"/>
</dbReference>
<protein>
    <submittedName>
        <fullName evidence="1">Uncharacterized protein</fullName>
    </submittedName>
</protein>